<evidence type="ECO:0000313" key="3">
    <source>
        <dbReference type="Proteomes" id="UP001418637"/>
    </source>
</evidence>
<name>A0ABV0BIV4_9HYPH</name>
<dbReference type="NCBIfam" id="TIGR00199">
    <property type="entry name" value="PncC_domain"/>
    <property type="match status" value="1"/>
</dbReference>
<feature type="domain" description="CinA C-terminal" evidence="1">
    <location>
        <begin position="11"/>
        <end position="162"/>
    </location>
</feature>
<accession>A0ABV0BIV4</accession>
<reference evidence="2 3" key="1">
    <citation type="submission" date="2024-04" db="EMBL/GenBank/DDBJ databases">
        <title>A novel species isolated from cricket.</title>
        <authorList>
            <person name="Wang H.-C."/>
        </authorList>
    </citation>
    <scope>NUCLEOTIDE SEQUENCE [LARGE SCALE GENOMIC DNA]</scope>
    <source>
        <strain evidence="2 3">WL0021</strain>
    </source>
</reference>
<evidence type="ECO:0000313" key="2">
    <source>
        <dbReference type="EMBL" id="MEN3930839.1"/>
    </source>
</evidence>
<gene>
    <name evidence="2" type="ORF">WJT86_07170</name>
</gene>
<sequence length="166" mass="17246">MSSIFPDDIQEKAQKIIQSYAAAGLKIVTAESCTGGLIAGCLTDVSGSSAVVERGFVTYSNEAKAQSIGVPEELIVKHGAVSAEVAEAMAIGALEHSLADVAISVTGIAGPTGGSTDKPVGLVFLAIVHRNEQPVVKKCLFESQNRTEVRLSAVRTALDMLTVMTD</sequence>
<dbReference type="InterPro" id="IPR008136">
    <property type="entry name" value="CinA_C"/>
</dbReference>
<keyword evidence="3" id="KW-1185">Reference proteome</keyword>
<dbReference type="Pfam" id="PF02464">
    <property type="entry name" value="CinA"/>
    <property type="match status" value="1"/>
</dbReference>
<dbReference type="Proteomes" id="UP001418637">
    <property type="component" value="Unassembled WGS sequence"/>
</dbReference>
<proteinExistence type="predicted"/>
<evidence type="ECO:0000259" key="1">
    <source>
        <dbReference type="Pfam" id="PF02464"/>
    </source>
</evidence>
<dbReference type="Gene3D" id="3.90.950.20">
    <property type="entry name" value="CinA-like"/>
    <property type="match status" value="1"/>
</dbReference>
<protein>
    <submittedName>
        <fullName evidence="2">CinA family protein</fullName>
    </submittedName>
</protein>
<dbReference type="SUPFAM" id="SSF142433">
    <property type="entry name" value="CinA-like"/>
    <property type="match status" value="1"/>
</dbReference>
<organism evidence="2 3">
    <name type="scientific">Hohaiivirga grylli</name>
    <dbReference type="NCBI Taxonomy" id="3133970"/>
    <lineage>
        <taxon>Bacteria</taxon>
        <taxon>Pseudomonadati</taxon>
        <taxon>Pseudomonadota</taxon>
        <taxon>Alphaproteobacteria</taxon>
        <taxon>Hyphomicrobiales</taxon>
        <taxon>Methylobacteriaceae</taxon>
        <taxon>Hohaiivirga</taxon>
    </lineage>
</organism>
<dbReference type="EMBL" id="JBBYXI010000002">
    <property type="protein sequence ID" value="MEN3930839.1"/>
    <property type="molecule type" value="Genomic_DNA"/>
</dbReference>
<comment type="caution">
    <text evidence="2">The sequence shown here is derived from an EMBL/GenBank/DDBJ whole genome shotgun (WGS) entry which is preliminary data.</text>
</comment>
<dbReference type="RefSeq" id="WP_346336864.1">
    <property type="nucleotide sequence ID" value="NZ_JBBYXI010000002.1"/>
</dbReference>
<dbReference type="InterPro" id="IPR036653">
    <property type="entry name" value="CinA-like_C"/>
</dbReference>